<reference evidence="2 3" key="1">
    <citation type="submission" date="2020-03" db="EMBL/GenBank/DDBJ databases">
        <title>Dissostichus mawsoni Genome sequencing and assembly.</title>
        <authorList>
            <person name="Park H."/>
        </authorList>
    </citation>
    <scope>NUCLEOTIDE SEQUENCE [LARGE SCALE GENOMIC DNA]</scope>
    <source>
        <strain evidence="2">DM0001</strain>
        <tissue evidence="2">Muscle</tissue>
    </source>
</reference>
<feature type="compositionally biased region" description="Polar residues" evidence="1">
    <location>
        <begin position="244"/>
        <end position="259"/>
    </location>
</feature>
<proteinExistence type="predicted"/>
<evidence type="ECO:0000313" key="2">
    <source>
        <dbReference type="EMBL" id="KAF3850639.1"/>
    </source>
</evidence>
<evidence type="ECO:0000313" key="3">
    <source>
        <dbReference type="Proteomes" id="UP000518266"/>
    </source>
</evidence>
<comment type="caution">
    <text evidence="2">The sequence shown here is derived from an EMBL/GenBank/DDBJ whole genome shotgun (WGS) entry which is preliminary data.</text>
</comment>
<protein>
    <submittedName>
        <fullName evidence="2">Uncharacterized protein</fullName>
    </submittedName>
</protein>
<feature type="region of interest" description="Disordered" evidence="1">
    <location>
        <begin position="244"/>
        <end position="264"/>
    </location>
</feature>
<dbReference type="OrthoDB" id="10671897at2759"/>
<sequence length="511" mass="55345">MIKSILIRVCLPVESVAHLDGDEHGQSHGHRVRRLEHFTIQTLKVRVISRALQEVALYLKKSHPEMSASLALRGGFSMMSRSGGLKPSAVAGRPSVTRFTQSSCTGIRASGKPSAAVRKMLREKGGGTLSSARTISEADLATAVPEPIAIPISAFFRAGASISTILLLCDGSTRAKHRALVTASTCSAGDSSSNSRPVNANASTSSSSPKMPMRRQMATAVPLLSPVIMMTRIPACRHSLMDAATSSRGGSSMPTQPTKVRSDWRGKREGEGFCFYIHNNLNGSGEAAQRVAPRPVVSDRRQDLILDAFSQRQFAVSHSDVRAPLYHSLWGALRERRGGNERDLLGVQYTDMDFLSLENSSAMALSIFVRLWTSVSKAFIFSTKQVSAVSVDSPTFSYTPFTSLKSREESLHRAQMVASSTRASYWEDFTGAYVDPVMVNSDRSQLSPSTFVPVLSEQMTEVHPSVSTEGRLLTMAFFLAMRRVPNARQVVMTAGKPSGMAATANATAILK</sequence>
<evidence type="ECO:0000256" key="1">
    <source>
        <dbReference type="SAM" id="MobiDB-lite"/>
    </source>
</evidence>
<dbReference type="Proteomes" id="UP000518266">
    <property type="component" value="Unassembled WGS sequence"/>
</dbReference>
<feature type="compositionally biased region" description="Polar residues" evidence="1">
    <location>
        <begin position="184"/>
        <end position="209"/>
    </location>
</feature>
<keyword evidence="3" id="KW-1185">Reference proteome</keyword>
<organism evidence="2 3">
    <name type="scientific">Dissostichus mawsoni</name>
    <name type="common">Antarctic cod</name>
    <dbReference type="NCBI Taxonomy" id="36200"/>
    <lineage>
        <taxon>Eukaryota</taxon>
        <taxon>Metazoa</taxon>
        <taxon>Chordata</taxon>
        <taxon>Craniata</taxon>
        <taxon>Vertebrata</taxon>
        <taxon>Euteleostomi</taxon>
        <taxon>Actinopterygii</taxon>
        <taxon>Neopterygii</taxon>
        <taxon>Teleostei</taxon>
        <taxon>Neoteleostei</taxon>
        <taxon>Acanthomorphata</taxon>
        <taxon>Eupercaria</taxon>
        <taxon>Perciformes</taxon>
        <taxon>Notothenioidei</taxon>
        <taxon>Nototheniidae</taxon>
        <taxon>Dissostichus</taxon>
    </lineage>
</organism>
<dbReference type="AlphaFoldDB" id="A0A7J5YPG3"/>
<dbReference type="EMBL" id="JAAKFY010000010">
    <property type="protein sequence ID" value="KAF3850639.1"/>
    <property type="molecule type" value="Genomic_DNA"/>
</dbReference>
<feature type="region of interest" description="Disordered" evidence="1">
    <location>
        <begin position="184"/>
        <end position="215"/>
    </location>
</feature>
<gene>
    <name evidence="2" type="ORF">F7725_012411</name>
</gene>
<name>A0A7J5YPG3_DISMA</name>
<accession>A0A7J5YPG3</accession>